<dbReference type="Proteomes" id="UP000183253">
    <property type="component" value="Unassembled WGS sequence"/>
</dbReference>
<feature type="non-terminal residue" evidence="1">
    <location>
        <position position="1"/>
    </location>
</feature>
<dbReference type="AlphaFoldDB" id="A0A1H4E5Y9"/>
<dbReference type="EMBL" id="FNRI01000006">
    <property type="protein sequence ID" value="SEA80451.1"/>
    <property type="molecule type" value="Genomic_DNA"/>
</dbReference>
<dbReference type="Gene3D" id="3.40.30.10">
    <property type="entry name" value="Glutaredoxin"/>
    <property type="match status" value="1"/>
</dbReference>
<name>A0A1H4E5Y9_9BACT</name>
<protein>
    <submittedName>
        <fullName evidence="1">Thiol:disulfide interchange protein DsbD</fullName>
    </submittedName>
</protein>
<evidence type="ECO:0000313" key="1">
    <source>
        <dbReference type="EMBL" id="SEA80451.1"/>
    </source>
</evidence>
<keyword evidence="2" id="KW-1185">Reference proteome</keyword>
<organism evidence="1 2">
    <name type="scientific">Alistipes timonensis JC136</name>
    <dbReference type="NCBI Taxonomy" id="1033731"/>
    <lineage>
        <taxon>Bacteria</taxon>
        <taxon>Pseudomonadati</taxon>
        <taxon>Bacteroidota</taxon>
        <taxon>Bacteroidia</taxon>
        <taxon>Bacteroidales</taxon>
        <taxon>Rikenellaceae</taxon>
        <taxon>Alistipes</taxon>
    </lineage>
</organism>
<evidence type="ECO:0000313" key="2">
    <source>
        <dbReference type="Proteomes" id="UP000183253"/>
    </source>
</evidence>
<accession>A0A1H4E5Y9</accession>
<gene>
    <name evidence="1" type="ORF">SAMN05444145_106201</name>
</gene>
<proteinExistence type="predicted"/>
<reference evidence="1 2" key="1">
    <citation type="submission" date="2016-10" db="EMBL/GenBank/DDBJ databases">
        <authorList>
            <person name="de Groot N.N."/>
        </authorList>
    </citation>
    <scope>NUCLEOTIDE SEQUENCE [LARGE SCALE GENOMIC DNA]</scope>
    <source>
        <strain evidence="1 2">DSM 25383</strain>
    </source>
</reference>
<sequence>GVNAQPYYVLQGRDGKVLVPPRGYDLSVPGFIEFLRSGIEAYNKQQ</sequence>